<protein>
    <recommendedName>
        <fullName evidence="8">Serine aminopeptidase S33 domain-containing protein</fullName>
    </recommendedName>
</protein>
<keyword evidence="3" id="KW-0732">Signal</keyword>
<dbReference type="Pfam" id="PF12146">
    <property type="entry name" value="Hydrolase_4"/>
    <property type="match status" value="1"/>
</dbReference>
<feature type="domain" description="Serine aminopeptidase S33" evidence="4">
    <location>
        <begin position="220"/>
        <end position="437"/>
    </location>
</feature>
<feature type="chain" id="PRO_5040802300" description="Serine aminopeptidase S33 domain-containing protein" evidence="3">
    <location>
        <begin position="21"/>
        <end position="470"/>
    </location>
</feature>
<gene>
    <name evidence="6" type="ORF">SH1V18_45330</name>
</gene>
<keyword evidence="1" id="KW-0378">Hydrolase</keyword>
<name>A0A9W5YIQ8_9FIRM</name>
<evidence type="ECO:0000259" key="5">
    <source>
        <dbReference type="Pfam" id="PF13026"/>
    </source>
</evidence>
<dbReference type="InterPro" id="IPR053145">
    <property type="entry name" value="AB_hydrolase_Est10"/>
</dbReference>
<accession>A0A9W5YIQ8</accession>
<feature type="compositionally biased region" description="Polar residues" evidence="2">
    <location>
        <begin position="29"/>
        <end position="43"/>
    </location>
</feature>
<dbReference type="SUPFAM" id="SSF53474">
    <property type="entry name" value="alpha/beta-Hydrolases"/>
    <property type="match status" value="1"/>
</dbReference>
<evidence type="ECO:0000256" key="3">
    <source>
        <dbReference type="SAM" id="SignalP"/>
    </source>
</evidence>
<evidence type="ECO:0000313" key="7">
    <source>
        <dbReference type="Proteomes" id="UP001144256"/>
    </source>
</evidence>
<dbReference type="RefSeq" id="WP_281819446.1">
    <property type="nucleotide sequence ID" value="NZ_BRLB01000025.1"/>
</dbReference>
<dbReference type="PANTHER" id="PTHR43265:SF1">
    <property type="entry name" value="ESTERASE ESTD"/>
    <property type="match status" value="1"/>
</dbReference>
<dbReference type="AlphaFoldDB" id="A0A9W5YIQ8"/>
<dbReference type="Gene3D" id="3.10.450.590">
    <property type="match status" value="1"/>
</dbReference>
<dbReference type="Gene3D" id="3.40.50.1820">
    <property type="entry name" value="alpha/beta hydrolase"/>
    <property type="match status" value="1"/>
</dbReference>
<dbReference type="PANTHER" id="PTHR43265">
    <property type="entry name" value="ESTERASE ESTD"/>
    <property type="match status" value="1"/>
</dbReference>
<feature type="region of interest" description="Disordered" evidence="2">
    <location>
        <begin position="24"/>
        <end position="53"/>
    </location>
</feature>
<dbReference type="InterPro" id="IPR022742">
    <property type="entry name" value="Hydrolase_4"/>
</dbReference>
<dbReference type="GO" id="GO:0004252">
    <property type="term" value="F:serine-type endopeptidase activity"/>
    <property type="evidence" value="ECO:0007669"/>
    <property type="project" value="InterPro"/>
</dbReference>
<dbReference type="InterPro" id="IPR024981">
    <property type="entry name" value="DUF3887"/>
</dbReference>
<feature type="domain" description="DUF3887" evidence="5">
    <location>
        <begin position="62"/>
        <end position="150"/>
    </location>
</feature>
<dbReference type="GO" id="GO:0006508">
    <property type="term" value="P:proteolysis"/>
    <property type="evidence" value="ECO:0007669"/>
    <property type="project" value="InterPro"/>
</dbReference>
<dbReference type="Proteomes" id="UP001144256">
    <property type="component" value="Unassembled WGS sequence"/>
</dbReference>
<proteinExistence type="predicted"/>
<evidence type="ECO:0008006" key="8">
    <source>
        <dbReference type="Google" id="ProtNLM"/>
    </source>
</evidence>
<evidence type="ECO:0000256" key="2">
    <source>
        <dbReference type="SAM" id="MobiDB-lite"/>
    </source>
</evidence>
<feature type="compositionally biased region" description="Basic and acidic residues" evidence="2">
    <location>
        <begin position="44"/>
        <end position="53"/>
    </location>
</feature>
<dbReference type="InterPro" id="IPR029058">
    <property type="entry name" value="AB_hydrolase_fold"/>
</dbReference>
<dbReference type="GO" id="GO:0052689">
    <property type="term" value="F:carboxylic ester hydrolase activity"/>
    <property type="evidence" value="ECO:0007669"/>
    <property type="project" value="TreeGrafter"/>
</dbReference>
<dbReference type="InterPro" id="IPR002471">
    <property type="entry name" value="Pept_S9_AS"/>
</dbReference>
<organism evidence="6 7">
    <name type="scientific">Vallitalea longa</name>
    <dbReference type="NCBI Taxonomy" id="2936439"/>
    <lineage>
        <taxon>Bacteria</taxon>
        <taxon>Bacillati</taxon>
        <taxon>Bacillota</taxon>
        <taxon>Clostridia</taxon>
        <taxon>Lachnospirales</taxon>
        <taxon>Vallitaleaceae</taxon>
        <taxon>Vallitalea</taxon>
    </lineage>
</organism>
<evidence type="ECO:0000313" key="6">
    <source>
        <dbReference type="EMBL" id="GKX32053.1"/>
    </source>
</evidence>
<dbReference type="PROSITE" id="PS51257">
    <property type="entry name" value="PROKAR_LIPOPROTEIN"/>
    <property type="match status" value="1"/>
</dbReference>
<feature type="signal peptide" evidence="3">
    <location>
        <begin position="1"/>
        <end position="20"/>
    </location>
</feature>
<evidence type="ECO:0000259" key="4">
    <source>
        <dbReference type="Pfam" id="PF12146"/>
    </source>
</evidence>
<sequence>MKKLILITLIILLTFSGCNNYSKSDEPITDSNQSESTENGTSPEQEKSNDTDNKYEKTAIDLFNLYINKDFKSIIDDTNFSKELQNQLSEDNLAKADTQITGLVGDFEKILSTNSITQDKNTTVTIISKCSKSNLMCIVMFDENESILGFNLLPTSEGADLDVSLPENAEEIPVEFGADEYKLSGLLTVPKGKDEYPIVILVQGSGPSDKDETIGPNKPFRDIAYSLVSNGIGVLRYDKRTYTHRNKIIANQDQLTVYDETIDDVVYAYDYLVDNKDITAKGIYIIGHSLGGYLMPRIANELPDANGYIFLAGSARPLEDLLVYQIPYLANLDNIVTDEEQQQIDYYKNVYDRVKSLDESSTYTAKDLGGTGKKYWLDLKDYRPTVMAQEITKPMLFLQGKRDYQVTLDDFNLWKESLESKDTVTFKLYDGLNHLFMKGEGTPSPTEYSIASNVDKQVTDDIAEFILSNQ</sequence>
<dbReference type="PROSITE" id="PS00708">
    <property type="entry name" value="PRO_ENDOPEP_SER"/>
    <property type="match status" value="1"/>
</dbReference>
<comment type="caution">
    <text evidence="6">The sequence shown here is derived from an EMBL/GenBank/DDBJ whole genome shotgun (WGS) entry which is preliminary data.</text>
</comment>
<dbReference type="EMBL" id="BRLB01000025">
    <property type="protein sequence ID" value="GKX32053.1"/>
    <property type="molecule type" value="Genomic_DNA"/>
</dbReference>
<dbReference type="Pfam" id="PF13026">
    <property type="entry name" value="DUF3887"/>
    <property type="match status" value="1"/>
</dbReference>
<reference evidence="6" key="1">
    <citation type="submission" date="2022-06" db="EMBL/GenBank/DDBJ databases">
        <title>Vallitalea longa sp. nov., an anaerobic bacterium isolated from marine sediment.</title>
        <authorList>
            <person name="Hirano S."/>
            <person name="Terahara T."/>
            <person name="Mori K."/>
            <person name="Hamada M."/>
            <person name="Matsumoto R."/>
            <person name="Kobayashi T."/>
        </authorList>
    </citation>
    <scope>NUCLEOTIDE SEQUENCE</scope>
    <source>
        <strain evidence="6">SH18-1</strain>
    </source>
</reference>
<keyword evidence="7" id="KW-1185">Reference proteome</keyword>
<evidence type="ECO:0000256" key="1">
    <source>
        <dbReference type="ARBA" id="ARBA00022801"/>
    </source>
</evidence>